<dbReference type="Gene3D" id="3.60.20.20">
    <property type="entry name" value="Inosine monophosphate cyclohydrolase-like"/>
    <property type="match status" value="1"/>
</dbReference>
<dbReference type="NCBIfam" id="NF003167">
    <property type="entry name" value="PRK04151.1"/>
    <property type="match status" value="1"/>
</dbReference>
<dbReference type="GO" id="GO:0003937">
    <property type="term" value="F:IMP cyclohydrolase activity"/>
    <property type="evidence" value="ECO:0007669"/>
    <property type="project" value="UniProtKB-UniRule"/>
</dbReference>
<evidence type="ECO:0000256" key="1">
    <source>
        <dbReference type="ARBA" id="ARBA00022755"/>
    </source>
</evidence>
<keyword evidence="7" id="KW-1185">Reference proteome</keyword>
<dbReference type="Pfam" id="PF07826">
    <property type="entry name" value="IMP_cyclohyd"/>
    <property type="match status" value="1"/>
</dbReference>
<dbReference type="GO" id="GO:0006189">
    <property type="term" value="P:'de novo' IMP biosynthetic process"/>
    <property type="evidence" value="ECO:0007669"/>
    <property type="project" value="UniProtKB-UniRule"/>
</dbReference>
<dbReference type="EC" id="3.5.4.10" evidence="3 4"/>
<comment type="pathway">
    <text evidence="3">Purine metabolism; IMP biosynthesis via de novo pathway; IMP from 5-formamido-1-(5-phospho-D-ribosyl)imidazole-4-carboxamide: step 1/1.</text>
</comment>
<dbReference type="HAMAP" id="MF_00705">
    <property type="entry name" value="IMP_cyclohydrol"/>
    <property type="match status" value="1"/>
</dbReference>
<evidence type="ECO:0000256" key="3">
    <source>
        <dbReference type="HAMAP-Rule" id="MF_00705"/>
    </source>
</evidence>
<dbReference type="InterPro" id="IPR036795">
    <property type="entry name" value="IMP_cyclohydrolase-like_sf"/>
</dbReference>
<dbReference type="Proteomes" id="UP000823736">
    <property type="component" value="Unassembled WGS sequence"/>
</dbReference>
<reference evidence="6" key="1">
    <citation type="submission" date="2021-03" db="EMBL/GenBank/DDBJ databases">
        <title>Genomic Encyclopedia of Type Strains, Phase IV (KMG-IV): sequencing the most valuable type-strain genomes for metagenomic binning, comparative biology and taxonomic classification.</title>
        <authorList>
            <person name="Goeker M."/>
        </authorList>
    </citation>
    <scope>NUCLEOTIDE SEQUENCE</scope>
    <source>
        <strain evidence="6">DSM 26232</strain>
    </source>
</reference>
<evidence type="ECO:0000256" key="2">
    <source>
        <dbReference type="ARBA" id="ARBA00022801"/>
    </source>
</evidence>
<dbReference type="PIRSF" id="PIRSF004866">
    <property type="entry name" value="IMP_cclhdr_arch"/>
    <property type="match status" value="1"/>
</dbReference>
<organism evidence="6 7">
    <name type="scientific">Halolamina salifodinae</name>
    <dbReference type="NCBI Taxonomy" id="1202767"/>
    <lineage>
        <taxon>Archaea</taxon>
        <taxon>Methanobacteriati</taxon>
        <taxon>Methanobacteriota</taxon>
        <taxon>Stenosarchaea group</taxon>
        <taxon>Halobacteria</taxon>
        <taxon>Halobacteriales</taxon>
        <taxon>Haloferacaceae</taxon>
    </lineage>
</organism>
<evidence type="ECO:0000256" key="4">
    <source>
        <dbReference type="NCBIfam" id="TIGR01922"/>
    </source>
</evidence>
<dbReference type="NCBIfam" id="TIGR01922">
    <property type="entry name" value="purO_arch"/>
    <property type="match status" value="1"/>
</dbReference>
<gene>
    <name evidence="3" type="primary">purO</name>
    <name evidence="6" type="ORF">J2753_000313</name>
</gene>
<dbReference type="InterPro" id="IPR020600">
    <property type="entry name" value="IMP_cyclohydrolase-like"/>
</dbReference>
<dbReference type="InterPro" id="IPR010191">
    <property type="entry name" value="IMP_cyclohydrolase"/>
</dbReference>
<dbReference type="RefSeq" id="WP_209489783.1">
    <property type="nucleotide sequence ID" value="NZ_JAGGLC010000001.1"/>
</dbReference>
<keyword evidence="1 3" id="KW-0658">Purine biosynthesis</keyword>
<sequence>MYVGRFLVAAPGLAAYRVSSRSFPNRKVIERDGSLTVVPTGDAEPTDNPYVSYNCVRGVARADEGDEQVAVIGNGSHVDPVAEKVGMGYPARDALASALLALDYEKDDYDTPRIAAVVAADTAFIGTVRKDALVVREVDEPTLVATYGKDDPEPFALEAGTADTAARELYDHAFEHAISAAGVAVDGGGVETAIHNGE</sequence>
<name>A0A8T4GTX0_9EURY</name>
<comment type="similarity">
    <text evidence="3">Belongs to the archaeal IMP cyclohydrolase family.</text>
</comment>
<protein>
    <recommendedName>
        <fullName evidence="3 4">IMP cyclohydrolase</fullName>
        <ecNumber evidence="3 4">3.5.4.10</ecNumber>
    </recommendedName>
    <alternativeName>
        <fullName evidence="3">IMP synthase</fullName>
    </alternativeName>
    <alternativeName>
        <fullName evidence="3">Inosinicase</fullName>
    </alternativeName>
</protein>
<evidence type="ECO:0000313" key="7">
    <source>
        <dbReference type="Proteomes" id="UP000823736"/>
    </source>
</evidence>
<proteinExistence type="inferred from homology"/>
<comment type="catalytic activity">
    <reaction evidence="3">
        <text>IMP + H2O = 5-formamido-1-(5-phospho-D-ribosyl)imidazole-4-carboxamide</text>
        <dbReference type="Rhea" id="RHEA:18445"/>
        <dbReference type="ChEBI" id="CHEBI:15377"/>
        <dbReference type="ChEBI" id="CHEBI:58053"/>
        <dbReference type="ChEBI" id="CHEBI:58467"/>
        <dbReference type="EC" id="3.5.4.10"/>
    </reaction>
</comment>
<keyword evidence="2 3" id="KW-0378">Hydrolase</keyword>
<dbReference type="OrthoDB" id="92928at2157"/>
<dbReference type="EMBL" id="JAGGLC010000001">
    <property type="protein sequence ID" value="MBP1985840.1"/>
    <property type="molecule type" value="Genomic_DNA"/>
</dbReference>
<dbReference type="AlphaFoldDB" id="A0A8T4GTX0"/>
<accession>A0A8T4GTX0</accession>
<comment type="caution">
    <text evidence="6">The sequence shown here is derived from an EMBL/GenBank/DDBJ whole genome shotgun (WGS) entry which is preliminary data.</text>
</comment>
<dbReference type="SUPFAM" id="SSF75569">
    <property type="entry name" value="Archaeal IMP cyclohydrolase PurO"/>
    <property type="match status" value="1"/>
</dbReference>
<comment type="function">
    <text evidence="3">Catalyzes the cyclization of 5-formylamidoimidazole-4-carboxamide ribonucleotide to IMP.</text>
</comment>
<evidence type="ECO:0000313" key="6">
    <source>
        <dbReference type="EMBL" id="MBP1985840.1"/>
    </source>
</evidence>
<feature type="domain" description="Inosine monophosphate cyclohydrolase-like" evidence="5">
    <location>
        <begin position="2"/>
        <end position="188"/>
    </location>
</feature>
<evidence type="ECO:0000259" key="5">
    <source>
        <dbReference type="Pfam" id="PF07826"/>
    </source>
</evidence>